<dbReference type="EMBL" id="CP001275">
    <property type="protein sequence ID" value="ACM04490.1"/>
    <property type="molecule type" value="Genomic_DNA"/>
</dbReference>
<dbReference type="KEGG" id="tro:trd_0932"/>
<dbReference type="HOGENOM" id="CLU_3223236_0_0_0"/>
<feature type="region of interest" description="Disordered" evidence="1">
    <location>
        <begin position="1"/>
        <end position="44"/>
    </location>
</feature>
<evidence type="ECO:0000313" key="2">
    <source>
        <dbReference type="EMBL" id="ACM04490.1"/>
    </source>
</evidence>
<dbReference type="STRING" id="309801.trd_0932"/>
<evidence type="ECO:0000313" key="3">
    <source>
        <dbReference type="Proteomes" id="UP000000447"/>
    </source>
</evidence>
<dbReference type="Proteomes" id="UP000000447">
    <property type="component" value="Chromosome"/>
</dbReference>
<sequence>MLALARRRGEPPSSGYENGERMRSFPTRPAPVSGPAGVFVFPDS</sequence>
<evidence type="ECO:0000256" key="1">
    <source>
        <dbReference type="SAM" id="MobiDB-lite"/>
    </source>
</evidence>
<organism evidence="2 3">
    <name type="scientific">Thermomicrobium roseum (strain ATCC 27502 / DSM 5159 / P-2)</name>
    <dbReference type="NCBI Taxonomy" id="309801"/>
    <lineage>
        <taxon>Bacteria</taxon>
        <taxon>Pseudomonadati</taxon>
        <taxon>Thermomicrobiota</taxon>
        <taxon>Thermomicrobia</taxon>
        <taxon>Thermomicrobiales</taxon>
        <taxon>Thermomicrobiaceae</taxon>
        <taxon>Thermomicrobium</taxon>
    </lineage>
</organism>
<gene>
    <name evidence="2" type="ordered locus">trd_0932</name>
</gene>
<reference evidence="2 3" key="1">
    <citation type="journal article" date="2009" name="PLoS ONE">
        <title>Complete genome sequence of the aerobic CO-oxidizing thermophile Thermomicrobium roseum.</title>
        <authorList>
            <person name="Wu D."/>
            <person name="Raymond J."/>
            <person name="Wu M."/>
            <person name="Chatterji S."/>
            <person name="Ren Q."/>
            <person name="Graham J.E."/>
            <person name="Bryant D.A."/>
            <person name="Robb F."/>
            <person name="Colman A."/>
            <person name="Tallon L.J."/>
            <person name="Badger J.H."/>
            <person name="Madupu R."/>
            <person name="Ward N.L."/>
            <person name="Eisen J.A."/>
        </authorList>
    </citation>
    <scope>NUCLEOTIDE SEQUENCE [LARGE SCALE GENOMIC DNA]</scope>
    <source>
        <strain evidence="3">ATCC 27502 / DSM 5159 / P-2</strain>
    </source>
</reference>
<accession>B9KZT8</accession>
<dbReference type="AlphaFoldDB" id="B9KZT8"/>
<name>B9KZT8_THERP</name>
<keyword evidence="3" id="KW-1185">Reference proteome</keyword>
<proteinExistence type="predicted"/>
<protein>
    <submittedName>
        <fullName evidence="2">Uncharacterized protein</fullName>
    </submittedName>
</protein>